<name>A0A974WH06_9BACT</name>
<evidence type="ECO:0000259" key="4">
    <source>
        <dbReference type="PROSITE" id="PS50956"/>
    </source>
</evidence>
<dbReference type="Pfam" id="PF01037">
    <property type="entry name" value="AsnC_trans_reg"/>
    <property type="match status" value="1"/>
</dbReference>
<dbReference type="InterPro" id="IPR000485">
    <property type="entry name" value="AsnC-type_HTH_dom"/>
</dbReference>
<gene>
    <name evidence="5" type="ORF">JR347_02195</name>
</gene>
<keyword evidence="6" id="KW-1185">Reference proteome</keyword>
<dbReference type="CDD" id="cd00090">
    <property type="entry name" value="HTH_ARSR"/>
    <property type="match status" value="1"/>
</dbReference>
<dbReference type="Gene3D" id="3.30.70.920">
    <property type="match status" value="1"/>
</dbReference>
<dbReference type="PRINTS" id="PR00033">
    <property type="entry name" value="HTHASNC"/>
</dbReference>
<dbReference type="Gene3D" id="1.10.10.10">
    <property type="entry name" value="Winged helix-like DNA-binding domain superfamily/Winged helix DNA-binding domain"/>
    <property type="match status" value="1"/>
</dbReference>
<dbReference type="InterPro" id="IPR011008">
    <property type="entry name" value="Dimeric_a/b-barrel"/>
</dbReference>
<dbReference type="InterPro" id="IPR011991">
    <property type="entry name" value="ArsR-like_HTH"/>
</dbReference>
<dbReference type="Proteomes" id="UP000662783">
    <property type="component" value="Chromosome"/>
</dbReference>
<dbReference type="RefSeq" id="WP_205722428.1">
    <property type="nucleotide sequence ID" value="NZ_CP070608.1"/>
</dbReference>
<dbReference type="SUPFAM" id="SSF54909">
    <property type="entry name" value="Dimeric alpha+beta barrel"/>
    <property type="match status" value="1"/>
</dbReference>
<dbReference type="SMART" id="SM00344">
    <property type="entry name" value="HTH_ASNC"/>
    <property type="match status" value="1"/>
</dbReference>
<dbReference type="SUPFAM" id="SSF46785">
    <property type="entry name" value="Winged helix' DNA-binding domain"/>
    <property type="match status" value="1"/>
</dbReference>
<evidence type="ECO:0000256" key="1">
    <source>
        <dbReference type="ARBA" id="ARBA00023015"/>
    </source>
</evidence>
<dbReference type="EMBL" id="CP070608">
    <property type="protein sequence ID" value="QSE97920.1"/>
    <property type="molecule type" value="Genomic_DNA"/>
</dbReference>
<dbReference type="PROSITE" id="PS50956">
    <property type="entry name" value="HTH_ASNC_2"/>
    <property type="match status" value="1"/>
</dbReference>
<dbReference type="InterPro" id="IPR019888">
    <property type="entry name" value="Tscrpt_reg_AsnC-like"/>
</dbReference>
<evidence type="ECO:0000313" key="6">
    <source>
        <dbReference type="Proteomes" id="UP000662783"/>
    </source>
</evidence>
<dbReference type="GO" id="GO:0006355">
    <property type="term" value="P:regulation of DNA-templated transcription"/>
    <property type="evidence" value="ECO:0007669"/>
    <property type="project" value="UniProtKB-ARBA"/>
</dbReference>
<dbReference type="InterPro" id="IPR019887">
    <property type="entry name" value="Tscrpt_reg_AsnC/Lrp_C"/>
</dbReference>
<keyword evidence="2" id="KW-0238">DNA-binding</keyword>
<sequence length="152" mass="17581">MDSIDRKLVSLLQRNGKMSMKELSSELGLSITPIYDRLKRLEKQNVITGYHAHIDEKKMGFGLEVFCSVTLESHKADFLKQFEEDIKKFEEVLECYHLAGSFDFLLKILVKNMDDYGDFVNKKLARLDNIGVVNSHMVLKKIKQTRVLPLTE</sequence>
<evidence type="ECO:0000313" key="5">
    <source>
        <dbReference type="EMBL" id="QSE97920.1"/>
    </source>
</evidence>
<dbReference type="InterPro" id="IPR036390">
    <property type="entry name" value="WH_DNA-bd_sf"/>
</dbReference>
<evidence type="ECO:0000256" key="2">
    <source>
        <dbReference type="ARBA" id="ARBA00023125"/>
    </source>
</evidence>
<dbReference type="GO" id="GO:0043565">
    <property type="term" value="F:sequence-specific DNA binding"/>
    <property type="evidence" value="ECO:0007669"/>
    <property type="project" value="InterPro"/>
</dbReference>
<evidence type="ECO:0000256" key="3">
    <source>
        <dbReference type="ARBA" id="ARBA00023163"/>
    </source>
</evidence>
<dbReference type="AlphaFoldDB" id="A0A974WH06"/>
<feature type="domain" description="HTH asnC-type" evidence="4">
    <location>
        <begin position="1"/>
        <end position="62"/>
    </location>
</feature>
<dbReference type="PANTHER" id="PTHR30154">
    <property type="entry name" value="LEUCINE-RESPONSIVE REGULATORY PROTEIN"/>
    <property type="match status" value="1"/>
</dbReference>
<dbReference type="Pfam" id="PF13412">
    <property type="entry name" value="HTH_24"/>
    <property type="match status" value="1"/>
</dbReference>
<dbReference type="GO" id="GO:0043200">
    <property type="term" value="P:response to amino acid"/>
    <property type="evidence" value="ECO:0007669"/>
    <property type="project" value="TreeGrafter"/>
</dbReference>
<proteinExistence type="predicted"/>
<keyword evidence="3" id="KW-0804">Transcription</keyword>
<reference evidence="5" key="1">
    <citation type="submission" date="2021-02" db="EMBL/GenBank/DDBJ databases">
        <title>Fulvivirga sp. S481 isolated from sea water.</title>
        <authorList>
            <person name="Bae S.S."/>
            <person name="Baek K."/>
        </authorList>
    </citation>
    <scope>NUCLEOTIDE SEQUENCE</scope>
    <source>
        <strain evidence="5">S481</strain>
    </source>
</reference>
<protein>
    <submittedName>
        <fullName evidence="5">Lrp/AsnC family transcriptional regulator</fullName>
    </submittedName>
</protein>
<dbReference type="KEGG" id="fuv:JR347_02195"/>
<keyword evidence="1" id="KW-0805">Transcription regulation</keyword>
<accession>A0A974WH06</accession>
<dbReference type="GO" id="GO:0005829">
    <property type="term" value="C:cytosol"/>
    <property type="evidence" value="ECO:0007669"/>
    <property type="project" value="TreeGrafter"/>
</dbReference>
<dbReference type="InterPro" id="IPR036388">
    <property type="entry name" value="WH-like_DNA-bd_sf"/>
</dbReference>
<organism evidence="5 6">
    <name type="scientific">Fulvivirga lutea</name>
    <dbReference type="NCBI Taxonomy" id="2810512"/>
    <lineage>
        <taxon>Bacteria</taxon>
        <taxon>Pseudomonadati</taxon>
        <taxon>Bacteroidota</taxon>
        <taxon>Cytophagia</taxon>
        <taxon>Cytophagales</taxon>
        <taxon>Fulvivirgaceae</taxon>
        <taxon>Fulvivirga</taxon>
    </lineage>
</organism>
<dbReference type="PANTHER" id="PTHR30154:SF34">
    <property type="entry name" value="TRANSCRIPTIONAL REGULATOR AZLB"/>
    <property type="match status" value="1"/>
</dbReference>